<sequence>MSKYILLTIFLALCAGTINAQNQWKPKGTLYSDKNIHIEIEYLLSPDGCTEQQNSSYFRYKIIRIKPIRDYYINWRFDFFNCDNELKTQINSLHILKKTKTGIITPKENSFTFKKMSNYYNDVKVSNDLPDIGSYQPKTAFSMEPIAINGKKDIQSGDSTILTLKGGYLGPGASWMWYDGECNGTLLGKGTSLKLSPDRTTTVFVRASTPESSSCISTEIRVKQGSLAAKAILGRNTICEGEQNIALSLSGGKLFGQAKWVWYAGSCTGNKIGEGSSINVSPERTTTYFVRAENGNDQTVCQSFQIVVNNKSNIPNGIEGAQIITYGAESVLKIVGGYLAPGAQWIWYKGSKTALQQVATGAVLSTGPLYADEVFSVRAEGDCNQTAFISRTISVSNKPYQDPINRSGKTSFIVNGGVVFTEPSNVGKSDNYVITIGSGGRIGWFARVKLSSKNNTTAAFQTNNISLTDYNMAGYYSYNGEVINKRSAYTAGIFLGGNKVSAYLGGGYGMRTLLWGINQYQYGDNGSYAKSYASHTGKSYKGAELELGLMLRLGLFNLMGGASSLQFKYTDFNIGVGFNL</sequence>
<gene>
    <name evidence="2" type="ORF">GJU39_15940</name>
</gene>
<dbReference type="OrthoDB" id="789055at2"/>
<keyword evidence="3" id="KW-1185">Reference proteome</keyword>
<proteinExistence type="predicted"/>
<comment type="caution">
    <text evidence="2">The sequence shown here is derived from an EMBL/GenBank/DDBJ whole genome shotgun (WGS) entry which is preliminary data.</text>
</comment>
<dbReference type="Proteomes" id="UP000487757">
    <property type="component" value="Unassembled WGS sequence"/>
</dbReference>
<evidence type="ECO:0000256" key="1">
    <source>
        <dbReference type="SAM" id="SignalP"/>
    </source>
</evidence>
<feature type="signal peptide" evidence="1">
    <location>
        <begin position="1"/>
        <end position="20"/>
    </location>
</feature>
<accession>A0A7K0G2R7</accession>
<organism evidence="2 3">
    <name type="scientific">Pedobacter petrophilus</name>
    <dbReference type="NCBI Taxonomy" id="1908241"/>
    <lineage>
        <taxon>Bacteria</taxon>
        <taxon>Pseudomonadati</taxon>
        <taxon>Bacteroidota</taxon>
        <taxon>Sphingobacteriia</taxon>
        <taxon>Sphingobacteriales</taxon>
        <taxon>Sphingobacteriaceae</taxon>
        <taxon>Pedobacter</taxon>
    </lineage>
</organism>
<evidence type="ECO:0000313" key="2">
    <source>
        <dbReference type="EMBL" id="MRX77579.1"/>
    </source>
</evidence>
<protein>
    <recommendedName>
        <fullName evidence="4">Ig-like domain-containing protein</fullName>
    </recommendedName>
</protein>
<name>A0A7K0G2R7_9SPHI</name>
<evidence type="ECO:0008006" key="4">
    <source>
        <dbReference type="Google" id="ProtNLM"/>
    </source>
</evidence>
<dbReference type="EMBL" id="WKKH01000027">
    <property type="protein sequence ID" value="MRX77579.1"/>
    <property type="molecule type" value="Genomic_DNA"/>
</dbReference>
<feature type="chain" id="PRO_5029794477" description="Ig-like domain-containing protein" evidence="1">
    <location>
        <begin position="21"/>
        <end position="580"/>
    </location>
</feature>
<reference evidence="2 3" key="1">
    <citation type="submission" date="2019-11" db="EMBL/GenBank/DDBJ databases">
        <title>Pedobacter petrophilus genome.</title>
        <authorList>
            <person name="Feldbauer M.J."/>
            <person name="Newman J.D."/>
        </authorList>
    </citation>
    <scope>NUCLEOTIDE SEQUENCE [LARGE SCALE GENOMIC DNA]</scope>
    <source>
        <strain evidence="2 3">LMG 29686</strain>
    </source>
</reference>
<evidence type="ECO:0000313" key="3">
    <source>
        <dbReference type="Proteomes" id="UP000487757"/>
    </source>
</evidence>
<dbReference type="AlphaFoldDB" id="A0A7K0G2R7"/>
<keyword evidence="1" id="KW-0732">Signal</keyword>
<dbReference type="RefSeq" id="WP_154281981.1">
    <property type="nucleotide sequence ID" value="NZ_JBHUJQ010000001.1"/>
</dbReference>